<dbReference type="AlphaFoldDB" id="A0A3E2B1V6"/>
<feature type="domain" description="NADH:flavin oxidoreductase/NADH oxidase N-terminal" evidence="10">
    <location>
        <begin position="39"/>
        <end position="373"/>
    </location>
</feature>
<keyword evidence="7" id="KW-0560">Oxidoreductase</keyword>
<comment type="cofactor">
    <cofactor evidence="1">
        <name>FMN</name>
        <dbReference type="ChEBI" id="CHEBI:58210"/>
    </cofactor>
</comment>
<feature type="domain" description="FAD/NAD(P)-binding" evidence="11">
    <location>
        <begin position="420"/>
        <end position="645"/>
    </location>
</feature>
<accession>A0A3E2B1V6</accession>
<dbReference type="InterPro" id="IPR001155">
    <property type="entry name" value="OxRdtase_FMN_N"/>
</dbReference>
<sequence length="684" mass="74028">MRTEGGVFAGILLFPEGTGKMKENVPPKREKGDSFMYEKLFSPGAIGTLTIPNRIVMTAASASLSQPDGTMTEDMLAYYEARAKGGVGLIITEMVCVDEARGVLFPRELNAAREDKIPAFRALAERVHPYGTKIFAQLFHPGANADPKLNPHLPLVSASDGRGKKRGTAQAATREDIQEIVQKFGQAARRIKESGMDGVEVHAAHHYFLHSFLSPVTNHRTDEYGGSLENRTRILREVVEAIRAACGRDFPLMFRISLEEYIGREGYHADTGIQICQMLASWGVDAINVTASGTDSKLSQSVEPMYYPQGWRKHLPKAVKRTVPLPVVSVALIRDPAYGEKLLEEGVLDFVASARSHLADPDWGNKARQGREEEILPCISCMACFGKYEQAGHITCAVNPETGYEAQLPPLPRDGEGRLVVVLGGGPAGLEGAWVAARRGFRVILFEKAPQLGGQLLLAAGTPRKEKIQWLLDSLCFRCRQAGVELRTGCAPTLKELGRLSPYAILDATGGVPGIPAAIQGARESPLVCTPPAVITGALDIREESVVVVGSGMTGLETAELLSDRARNNAVLVLEAAPRLAPGVQGSNRNGVTAVLEVNNVVFLCNRTLTRVGEDRIWFVDSQTGEEYVYPCDRVVLALGTVPARPYGDRLGEVCSRVIPVGDAVKGGQIWDAVHAGYHGARRI</sequence>
<dbReference type="Gene3D" id="3.20.20.70">
    <property type="entry name" value="Aldolase class I"/>
    <property type="match status" value="1"/>
</dbReference>
<dbReference type="PANTHER" id="PTHR42917">
    <property type="entry name" value="2,4-DIENOYL-COA REDUCTASE"/>
    <property type="match status" value="1"/>
</dbReference>
<dbReference type="GO" id="GO:0010181">
    <property type="term" value="F:FMN binding"/>
    <property type="evidence" value="ECO:0007669"/>
    <property type="project" value="InterPro"/>
</dbReference>
<dbReference type="PRINTS" id="PR00469">
    <property type="entry name" value="PNDRDTASEII"/>
</dbReference>
<keyword evidence="4" id="KW-0285">Flavoprotein</keyword>
<evidence type="ECO:0000256" key="3">
    <source>
        <dbReference type="ARBA" id="ARBA00011048"/>
    </source>
</evidence>
<dbReference type="Pfam" id="PF07992">
    <property type="entry name" value="Pyr_redox_2"/>
    <property type="match status" value="1"/>
</dbReference>
<protein>
    <submittedName>
        <fullName evidence="12">FAD-dependent oxidoreductase</fullName>
    </submittedName>
</protein>
<dbReference type="EMBL" id="QQRQ01000020">
    <property type="protein sequence ID" value="RFT05989.1"/>
    <property type="molecule type" value="Genomic_DNA"/>
</dbReference>
<comment type="cofactor">
    <cofactor evidence="2">
        <name>[4Fe-4S] cluster</name>
        <dbReference type="ChEBI" id="CHEBI:49883"/>
    </cofactor>
</comment>
<dbReference type="InterPro" id="IPR023753">
    <property type="entry name" value="FAD/NAD-binding_dom"/>
</dbReference>
<dbReference type="Gene3D" id="3.40.50.720">
    <property type="entry name" value="NAD(P)-binding Rossmann-like Domain"/>
    <property type="match status" value="1"/>
</dbReference>
<dbReference type="SUPFAM" id="SSF51395">
    <property type="entry name" value="FMN-linked oxidoreductases"/>
    <property type="match status" value="1"/>
</dbReference>
<evidence type="ECO:0000256" key="4">
    <source>
        <dbReference type="ARBA" id="ARBA00022630"/>
    </source>
</evidence>
<evidence type="ECO:0000313" key="13">
    <source>
        <dbReference type="Proteomes" id="UP000260649"/>
    </source>
</evidence>
<evidence type="ECO:0000256" key="5">
    <source>
        <dbReference type="ARBA" id="ARBA00022643"/>
    </source>
</evidence>
<evidence type="ECO:0000256" key="1">
    <source>
        <dbReference type="ARBA" id="ARBA00001917"/>
    </source>
</evidence>
<keyword evidence="6" id="KW-0479">Metal-binding</keyword>
<keyword evidence="8" id="KW-0408">Iron</keyword>
<dbReference type="GO" id="GO:0016491">
    <property type="term" value="F:oxidoreductase activity"/>
    <property type="evidence" value="ECO:0007669"/>
    <property type="project" value="UniProtKB-KW"/>
</dbReference>
<dbReference type="PANTHER" id="PTHR42917:SF2">
    <property type="entry name" value="2,4-DIENOYL-COA REDUCTASE [(2E)-ENOYL-COA-PRODUCING]"/>
    <property type="match status" value="1"/>
</dbReference>
<evidence type="ECO:0000313" key="12">
    <source>
        <dbReference type="EMBL" id="RFT05989.1"/>
    </source>
</evidence>
<dbReference type="PRINTS" id="PR00368">
    <property type="entry name" value="FADPNR"/>
</dbReference>
<dbReference type="Proteomes" id="UP000260649">
    <property type="component" value="Unassembled WGS sequence"/>
</dbReference>
<evidence type="ECO:0000256" key="8">
    <source>
        <dbReference type="ARBA" id="ARBA00023004"/>
    </source>
</evidence>
<comment type="similarity">
    <text evidence="3">In the N-terminal section; belongs to the NADH:flavin oxidoreductase/NADH oxidase family.</text>
</comment>
<reference evidence="12 13" key="1">
    <citation type="submission" date="2018-07" db="EMBL/GenBank/DDBJ databases">
        <title>GABA Modulating Bacteria of the Human Gut Microbiota.</title>
        <authorList>
            <person name="Strandwitz P."/>
            <person name="Kim K.H."/>
            <person name="Terekhova D."/>
            <person name="Liu J.K."/>
            <person name="Sharma A."/>
            <person name="Levering J."/>
            <person name="Mcdonald D."/>
            <person name="Dietrich D."/>
            <person name="Ramadhar T.R."/>
            <person name="Lekbua A."/>
            <person name="Mroue N."/>
            <person name="Liston C."/>
            <person name="Stewart E.J."/>
            <person name="Dubin M.J."/>
            <person name="Zengler K."/>
            <person name="Knight R."/>
            <person name="Gilbert J.A."/>
            <person name="Clardy J."/>
            <person name="Lewis K."/>
        </authorList>
    </citation>
    <scope>NUCLEOTIDE SEQUENCE [LARGE SCALE GENOMIC DNA]</scope>
    <source>
        <strain evidence="12 13">KLE1738</strain>
    </source>
</reference>
<organism evidence="12 13">
    <name type="scientific">Evtepia gabavorous</name>
    <dbReference type="NCBI Taxonomy" id="2211183"/>
    <lineage>
        <taxon>Bacteria</taxon>
        <taxon>Bacillati</taxon>
        <taxon>Bacillota</taxon>
        <taxon>Clostridia</taxon>
        <taxon>Eubacteriales</taxon>
        <taxon>Evtepia</taxon>
    </lineage>
</organism>
<gene>
    <name evidence="12" type="ORF">DV520_09905</name>
</gene>
<keyword evidence="9" id="KW-0411">Iron-sulfur</keyword>
<dbReference type="Pfam" id="PF00724">
    <property type="entry name" value="Oxidored_FMN"/>
    <property type="match status" value="1"/>
</dbReference>
<evidence type="ECO:0000256" key="7">
    <source>
        <dbReference type="ARBA" id="ARBA00023002"/>
    </source>
</evidence>
<evidence type="ECO:0000256" key="6">
    <source>
        <dbReference type="ARBA" id="ARBA00022723"/>
    </source>
</evidence>
<dbReference type="GO" id="GO:0046872">
    <property type="term" value="F:metal ion binding"/>
    <property type="evidence" value="ECO:0007669"/>
    <property type="project" value="UniProtKB-KW"/>
</dbReference>
<evidence type="ECO:0000259" key="10">
    <source>
        <dbReference type="Pfam" id="PF00724"/>
    </source>
</evidence>
<dbReference type="InterPro" id="IPR036188">
    <property type="entry name" value="FAD/NAD-bd_sf"/>
</dbReference>
<proteinExistence type="inferred from homology"/>
<comment type="caution">
    <text evidence="12">The sequence shown here is derived from an EMBL/GenBank/DDBJ whole genome shotgun (WGS) entry which is preliminary data.</text>
</comment>
<dbReference type="SUPFAM" id="SSF51905">
    <property type="entry name" value="FAD/NAD(P)-binding domain"/>
    <property type="match status" value="1"/>
</dbReference>
<dbReference type="InterPro" id="IPR013785">
    <property type="entry name" value="Aldolase_TIM"/>
</dbReference>
<keyword evidence="13" id="KW-1185">Reference proteome</keyword>
<dbReference type="CDD" id="cd02803">
    <property type="entry name" value="OYE_like_FMN_family"/>
    <property type="match status" value="1"/>
</dbReference>
<dbReference type="InterPro" id="IPR051793">
    <property type="entry name" value="NADH:flavin_oxidoreductase"/>
</dbReference>
<keyword evidence="5" id="KW-0288">FMN</keyword>
<dbReference type="Gene3D" id="3.50.50.60">
    <property type="entry name" value="FAD/NAD(P)-binding domain"/>
    <property type="match status" value="1"/>
</dbReference>
<evidence type="ECO:0000256" key="2">
    <source>
        <dbReference type="ARBA" id="ARBA00001966"/>
    </source>
</evidence>
<name>A0A3E2B1V6_9FIRM</name>
<evidence type="ECO:0000259" key="11">
    <source>
        <dbReference type="Pfam" id="PF07992"/>
    </source>
</evidence>
<dbReference type="GO" id="GO:0051536">
    <property type="term" value="F:iron-sulfur cluster binding"/>
    <property type="evidence" value="ECO:0007669"/>
    <property type="project" value="UniProtKB-KW"/>
</dbReference>
<evidence type="ECO:0000256" key="9">
    <source>
        <dbReference type="ARBA" id="ARBA00023014"/>
    </source>
</evidence>